<protein>
    <recommendedName>
        <fullName evidence="3">1-phosphatidylinositol 4-kinase</fullName>
        <ecNumber evidence="3">2.7.1.67</ecNumber>
    </recommendedName>
</protein>
<dbReference type="Gene3D" id="1.25.40.70">
    <property type="entry name" value="Phosphatidylinositol 3-kinase, accessory domain (PIK)"/>
    <property type="match status" value="1"/>
</dbReference>
<dbReference type="Pfam" id="PF00454">
    <property type="entry name" value="PI3_PI4_kinase"/>
    <property type="match status" value="1"/>
</dbReference>
<keyword evidence="4" id="KW-0808">Transferase</keyword>
<dbReference type="GO" id="GO:0005737">
    <property type="term" value="C:cytoplasm"/>
    <property type="evidence" value="ECO:0007669"/>
    <property type="project" value="TreeGrafter"/>
</dbReference>
<dbReference type="EC" id="2.7.1.67" evidence="3"/>
<evidence type="ECO:0000313" key="10">
    <source>
        <dbReference type="EMBL" id="SCU90320.1"/>
    </source>
</evidence>
<dbReference type="InterPro" id="IPR036940">
    <property type="entry name" value="PI3/4_kinase_cat_sf"/>
</dbReference>
<evidence type="ECO:0000256" key="6">
    <source>
        <dbReference type="ARBA" id="ARBA00022777"/>
    </source>
</evidence>
<evidence type="ECO:0000256" key="2">
    <source>
        <dbReference type="ARBA" id="ARBA00006209"/>
    </source>
</evidence>
<dbReference type="Proteomes" id="UP000189911">
    <property type="component" value="Chromosome D"/>
</dbReference>
<dbReference type="InterPro" id="IPR000403">
    <property type="entry name" value="PI3/4_kinase_cat_dom"/>
</dbReference>
<accession>A0A1G4JIN3</accession>
<dbReference type="InterPro" id="IPR001263">
    <property type="entry name" value="PI3K_accessory_dom"/>
</dbReference>
<keyword evidence="6" id="KW-0418">Kinase</keyword>
<comment type="similarity">
    <text evidence="2">Belongs to the PI3/PI4-kinase family. Type III PI4K subfamily.</text>
</comment>
<dbReference type="InterPro" id="IPR015433">
    <property type="entry name" value="PI3/4_kinase"/>
</dbReference>
<dbReference type="PANTHER" id="PTHR10048">
    <property type="entry name" value="PHOSPHATIDYLINOSITOL KINASE"/>
    <property type="match status" value="1"/>
</dbReference>
<gene>
    <name evidence="10" type="ORF">LANO_0D08328G</name>
</gene>
<comment type="catalytic activity">
    <reaction evidence="1">
        <text>a 1,2-diacyl-sn-glycero-3-phospho-(1D-myo-inositol) + ATP = a 1,2-diacyl-sn-glycero-3-phospho-(1D-myo-inositol 4-phosphate) + ADP + H(+)</text>
        <dbReference type="Rhea" id="RHEA:19877"/>
        <dbReference type="ChEBI" id="CHEBI:15378"/>
        <dbReference type="ChEBI" id="CHEBI:30616"/>
        <dbReference type="ChEBI" id="CHEBI:57880"/>
        <dbReference type="ChEBI" id="CHEBI:58178"/>
        <dbReference type="ChEBI" id="CHEBI:456216"/>
        <dbReference type="EC" id="2.7.1.67"/>
    </reaction>
</comment>
<feature type="domain" description="PI3K/PI4K catalytic" evidence="8">
    <location>
        <begin position="1585"/>
        <end position="1866"/>
    </location>
</feature>
<evidence type="ECO:0000259" key="8">
    <source>
        <dbReference type="PROSITE" id="PS50290"/>
    </source>
</evidence>
<dbReference type="SUPFAM" id="SSF56112">
    <property type="entry name" value="Protein kinase-like (PK-like)"/>
    <property type="match status" value="1"/>
</dbReference>
<dbReference type="GO" id="GO:0048015">
    <property type="term" value="P:phosphatidylinositol-mediated signaling"/>
    <property type="evidence" value="ECO:0007669"/>
    <property type="project" value="TreeGrafter"/>
</dbReference>
<dbReference type="SUPFAM" id="SSF48371">
    <property type="entry name" value="ARM repeat"/>
    <property type="match status" value="1"/>
</dbReference>
<dbReference type="InterPro" id="IPR018936">
    <property type="entry name" value="PI3/4_kinase_CS"/>
</dbReference>
<dbReference type="PANTHER" id="PTHR10048:SF15">
    <property type="entry name" value="PHOSPHATIDYLINOSITOL 4-KINASE ALPHA"/>
    <property type="match status" value="1"/>
</dbReference>
<reference evidence="11" key="1">
    <citation type="submission" date="2016-03" db="EMBL/GenBank/DDBJ databases">
        <authorList>
            <person name="Devillers Hugo."/>
        </authorList>
    </citation>
    <scope>NUCLEOTIDE SEQUENCE [LARGE SCALE GENOMIC DNA]</scope>
</reference>
<dbReference type="PROSITE" id="PS51545">
    <property type="entry name" value="PIK_HELICAL"/>
    <property type="match status" value="1"/>
</dbReference>
<dbReference type="FunFam" id="1.10.1070.11:FF:000022">
    <property type="entry name" value="Phosphatidylinositol 4-kinase stt4"/>
    <property type="match status" value="1"/>
</dbReference>
<dbReference type="GO" id="GO:0046854">
    <property type="term" value="P:phosphatidylinositol phosphate biosynthetic process"/>
    <property type="evidence" value="ECO:0007669"/>
    <property type="project" value="InterPro"/>
</dbReference>
<dbReference type="OrthoDB" id="10264149at2759"/>
<evidence type="ECO:0000256" key="1">
    <source>
        <dbReference type="ARBA" id="ARBA00001686"/>
    </source>
</evidence>
<dbReference type="Gene3D" id="1.10.1070.11">
    <property type="entry name" value="Phosphatidylinositol 3-/4-kinase, catalytic domain"/>
    <property type="match status" value="1"/>
</dbReference>
<dbReference type="CDD" id="cd05167">
    <property type="entry name" value="PI4Kc_III_alpha"/>
    <property type="match status" value="1"/>
</dbReference>
<evidence type="ECO:0000256" key="3">
    <source>
        <dbReference type="ARBA" id="ARBA00012169"/>
    </source>
</evidence>
<name>A0A1G4JIN3_9SACH</name>
<dbReference type="PROSITE" id="PS00916">
    <property type="entry name" value="PI3_4_KINASE_2"/>
    <property type="match status" value="1"/>
</dbReference>
<keyword evidence="7" id="KW-0067">ATP-binding</keyword>
<dbReference type="PROSITE" id="PS00915">
    <property type="entry name" value="PI3_4_KINASE_1"/>
    <property type="match status" value="1"/>
</dbReference>
<dbReference type="Gene3D" id="3.30.1010.10">
    <property type="entry name" value="Phosphatidylinositol 3-kinase Catalytic Subunit, Chain A, domain 4"/>
    <property type="match status" value="1"/>
</dbReference>
<evidence type="ECO:0000256" key="5">
    <source>
        <dbReference type="ARBA" id="ARBA00022741"/>
    </source>
</evidence>
<evidence type="ECO:0000313" key="11">
    <source>
        <dbReference type="Proteomes" id="UP000189911"/>
    </source>
</evidence>
<organism evidence="10 11">
    <name type="scientific">Lachancea nothofagi CBS 11611</name>
    <dbReference type="NCBI Taxonomy" id="1266666"/>
    <lineage>
        <taxon>Eukaryota</taxon>
        <taxon>Fungi</taxon>
        <taxon>Dikarya</taxon>
        <taxon>Ascomycota</taxon>
        <taxon>Saccharomycotina</taxon>
        <taxon>Saccharomycetes</taxon>
        <taxon>Saccharomycetales</taxon>
        <taxon>Saccharomycetaceae</taxon>
        <taxon>Lachancea</taxon>
    </lineage>
</organism>
<feature type="domain" description="PIK helical" evidence="9">
    <location>
        <begin position="1332"/>
        <end position="1512"/>
    </location>
</feature>
<dbReference type="InterPro" id="IPR016024">
    <property type="entry name" value="ARM-type_fold"/>
</dbReference>
<dbReference type="Pfam" id="PF19274">
    <property type="entry name" value="PI4K_N"/>
    <property type="match status" value="1"/>
</dbReference>
<dbReference type="GO" id="GO:0005886">
    <property type="term" value="C:plasma membrane"/>
    <property type="evidence" value="ECO:0007669"/>
    <property type="project" value="TreeGrafter"/>
</dbReference>
<dbReference type="GO" id="GO:0005524">
    <property type="term" value="F:ATP binding"/>
    <property type="evidence" value="ECO:0007669"/>
    <property type="project" value="UniProtKB-KW"/>
</dbReference>
<evidence type="ECO:0000256" key="4">
    <source>
        <dbReference type="ARBA" id="ARBA00022679"/>
    </source>
</evidence>
<dbReference type="FunFam" id="3.30.1010.10:FF:000014">
    <property type="entry name" value="Phosphatidylinositol 4-kinase STT4"/>
    <property type="match status" value="1"/>
</dbReference>
<keyword evidence="5" id="KW-0547">Nucleotide-binding</keyword>
<dbReference type="GO" id="GO:0004430">
    <property type="term" value="F:1-phosphatidylinositol 4-kinase activity"/>
    <property type="evidence" value="ECO:0007669"/>
    <property type="project" value="UniProtKB-EC"/>
</dbReference>
<dbReference type="InterPro" id="IPR045495">
    <property type="entry name" value="PI4K_N"/>
</dbReference>
<proteinExistence type="inferred from homology"/>
<evidence type="ECO:0000259" key="9">
    <source>
        <dbReference type="PROSITE" id="PS51545"/>
    </source>
</evidence>
<dbReference type="Pfam" id="PF00613">
    <property type="entry name" value="PI3Ka"/>
    <property type="match status" value="1"/>
</dbReference>
<dbReference type="InterPro" id="IPR011009">
    <property type="entry name" value="Kinase-like_dom_sf"/>
</dbReference>
<dbReference type="SMART" id="SM00145">
    <property type="entry name" value="PI3Ka"/>
    <property type="match status" value="1"/>
</dbReference>
<dbReference type="SMART" id="SM00146">
    <property type="entry name" value="PI3Kc"/>
    <property type="match status" value="1"/>
</dbReference>
<keyword evidence="11" id="KW-1185">Reference proteome</keyword>
<dbReference type="PROSITE" id="PS50290">
    <property type="entry name" value="PI3_4_KINASE_3"/>
    <property type="match status" value="1"/>
</dbReference>
<dbReference type="InterPro" id="IPR042236">
    <property type="entry name" value="PI3K_accessory_sf"/>
</dbReference>
<evidence type="ECO:0000256" key="7">
    <source>
        <dbReference type="ARBA" id="ARBA00022840"/>
    </source>
</evidence>
<dbReference type="FunFam" id="1.25.40.70:FF:000011">
    <property type="entry name" value="Phosphatidylinositol 4-kinase alpha"/>
    <property type="match status" value="1"/>
</dbReference>
<dbReference type="EMBL" id="LT598448">
    <property type="protein sequence ID" value="SCU90320.1"/>
    <property type="molecule type" value="Genomic_DNA"/>
</dbReference>
<sequence>MSYFRESNGSLRALALARLARNSKACETGNSLEKLLASLPVSYSSNPVKLFSIPLTLNELEVLLAICKSTPSGEIQARSLLKKCIFPYFLASPKQKFTDFVLNKYRQRNLKHPGQVLSFELARCIIRANRMYPQLLPETCRLVDEYLQIVSDGMTVEGLLSLAGFFEALILEKGKSLTSVLISTLRTFLTEDFLQAVEMTTRTSSSKDILIFYFDRNREISSLLFCELIEKLQVAYACHLLAVPERDSLDTYLLKLQHQHTKNDKSSLFEEFSDALLKHKAELLELCAFSFKQMTEIEQGAKYIDFSSQSRLEFALRSKSYMLQILALGVFIGFELEEFTEIVRDSVVDLPTNHCALGTDLFATVVTVASLLNYFTEAVSSDLLRVFPVLVSTKSISKQQILAISTSFARGLVPLTEDAIVGTIYTINNLLALAQDGPTVKGRRLTTALGNGTNFDRFLSSRPTRSNTVATYQSLQRLKLSEINIEGQQFSYEGQAAKFQDEDNSSPYHNELFENVITATTTIAAIYNDQSITALTITILTQKYRSVSPQLDKGILEGLAHLALTVNKSEFNLLMKFFHTATNRALENKDSTMTSSLVSAKIVIANGLSAEKPRGPLFRIYLDYLLDSIVARGDVDRSEHHRSHTEISEVAEQIALYLKPLAALLPKPGSKPISLMHDEALTNTFRNVWYNAAVHGFHGEAPLSRKHHKELSIIAYNSPPLASDFPAVNRETSLEMNTILRRGSSNHNLKEQKHILSDFLSISSVQARTLSSSKIMFLAATLLLENLRCEAGDCSKALLYCSDRSIAKSNIDKFVSSISMAMIQKYTMLVIQGTSQNFCAENVARQLNNIILLLTHRDTSLQDAAYLCCDKFIERIPSSLCHRDSLYTLLDLLSMLFDSVVSCEANKHEVVFEFTLKHSQRKVMLPDSYHWRSLTLEKLQKYATRWVTVILKTANQDTKILLQSYISDLGSIQRLNNVEFGVSFALEMAAKILPVDRELASITRSGYRRPDSMSGFLSQHAWRSRFMREQSTISSFHDIDVERSSLKSRIEEALAKNKSLNYRDISAFLDLSASLLVLRKGNAATLVYDIVNVPFMVSTSDAVKIATNVWLSVMKERSDISYLLLSEIGNCWASSIDNNEGLFSTHHNLVVEEFQPMQYAPYNKKEINARAHSASKSLQPHMLIIRFLTSHFEGTMFDSLHLLQIFTKICLQGLTNLVKASSHPFARMARNELLNFGVLVFSINVKHKTRYVPDISRALVNGALSWFEKPNSWPFGANELKIRADLAMLIELYKKLKKNESALNDYNPRELTLLEYFMLSEIHSVESWLRPLAKPQDITKLPLELISFAFTKNPLLAQNLIDRFPSKKADELLQRMIVESPLQCVHSPKSLAPFLAGAKDFHYTLYWASTSPLQSINLFLPQYAQNRFVVQYNTRALESHDVNLTFFYVPQIVQCLRSDPLGYVERFIIDTAKISVLFAHQIIWNMLANSFKDDEGEIPDDLKPCLDRIHEKMVASFSDKQRGFYEREFDFFNEVTGISGKLRPFIKKTKAEKKLKIDEEMAKIVVRDGVYLPSNPDGVVVDIDRSSGKPLQSHAKAPFMATFKIEKTIQEVETEEPQKVEKWQAAIFKVGDDCRQDVLALQLVSLFRTIWSCIGLDVYVFPYRVTATAPGCGVIDVLPNSISRDMLGREAVNGLYEYFITKFGHENTAEFQKARNNFVKSLAGYSVISYLLQFKDRHNGNIMYDDQGHCLHIDFGFIFDIVPGGVKFEAVPFKLTKEMVKVMGGSPDTQAYQEFEELCIKAYLAARPHMSAILELVRPMLSSGLPCFKGEKTMRNLEARFVPHKSEHEAAEFMMGLIKKSYESIFTKGYDEFQRLTNGIPY</sequence>